<evidence type="ECO:0000259" key="4">
    <source>
        <dbReference type="Pfam" id="PF13193"/>
    </source>
</evidence>
<dbReference type="SUPFAM" id="SSF56801">
    <property type="entry name" value="Acetyl-CoA synthetase-like"/>
    <property type="match status" value="1"/>
</dbReference>
<feature type="domain" description="AMP-dependent synthetase/ligase" evidence="3">
    <location>
        <begin position="12"/>
        <end position="374"/>
    </location>
</feature>
<feature type="domain" description="AMP-binding enzyme C-terminal" evidence="4">
    <location>
        <begin position="424"/>
        <end position="499"/>
    </location>
</feature>
<dbReference type="InterPro" id="IPR020845">
    <property type="entry name" value="AMP-binding_CS"/>
</dbReference>
<protein>
    <submittedName>
        <fullName evidence="5">Acyl-CoA synthetase (AMP-forming)/AMP-acid ligase II</fullName>
    </submittedName>
</protein>
<dbReference type="Proteomes" id="UP000198677">
    <property type="component" value="Unassembled WGS sequence"/>
</dbReference>
<dbReference type="FunFam" id="3.30.300.30:FF:000008">
    <property type="entry name" value="2,3-dihydroxybenzoate-AMP ligase"/>
    <property type="match status" value="1"/>
</dbReference>
<evidence type="ECO:0000256" key="1">
    <source>
        <dbReference type="ARBA" id="ARBA00006432"/>
    </source>
</evidence>
<evidence type="ECO:0000256" key="2">
    <source>
        <dbReference type="ARBA" id="ARBA00022598"/>
    </source>
</evidence>
<gene>
    <name evidence="5" type="ORF">SAMN05444583_11377</name>
</gene>
<dbReference type="PANTHER" id="PTHR43201">
    <property type="entry name" value="ACYL-COA SYNTHETASE"/>
    <property type="match status" value="1"/>
</dbReference>
<dbReference type="InterPro" id="IPR025110">
    <property type="entry name" value="AMP-bd_C"/>
</dbReference>
<dbReference type="EMBL" id="FOAW01000013">
    <property type="protein sequence ID" value="SEL71562.1"/>
    <property type="molecule type" value="Genomic_DNA"/>
</dbReference>
<dbReference type="GO" id="GO:0031956">
    <property type="term" value="F:medium-chain fatty acid-CoA ligase activity"/>
    <property type="evidence" value="ECO:0007669"/>
    <property type="project" value="TreeGrafter"/>
</dbReference>
<dbReference type="InterPro" id="IPR042099">
    <property type="entry name" value="ANL_N_sf"/>
</dbReference>
<dbReference type="Gene3D" id="3.30.300.30">
    <property type="match status" value="1"/>
</dbReference>
<comment type="similarity">
    <text evidence="1">Belongs to the ATP-dependent AMP-binding enzyme family.</text>
</comment>
<dbReference type="Pfam" id="PF13193">
    <property type="entry name" value="AMP-binding_C"/>
    <property type="match status" value="1"/>
</dbReference>
<dbReference type="OrthoDB" id="9803968at2"/>
<evidence type="ECO:0000313" key="6">
    <source>
        <dbReference type="Proteomes" id="UP000198677"/>
    </source>
</evidence>
<keyword evidence="6" id="KW-1185">Reference proteome</keyword>
<dbReference type="RefSeq" id="WP_072753402.1">
    <property type="nucleotide sequence ID" value="NZ_FOAW01000013.1"/>
</dbReference>
<dbReference type="InterPro" id="IPR045851">
    <property type="entry name" value="AMP-bd_C_sf"/>
</dbReference>
<evidence type="ECO:0000259" key="3">
    <source>
        <dbReference type="Pfam" id="PF00501"/>
    </source>
</evidence>
<accession>A0A1H7SG06</accession>
<dbReference type="InterPro" id="IPR000873">
    <property type="entry name" value="AMP-dep_synth/lig_dom"/>
</dbReference>
<reference evidence="6" key="1">
    <citation type="submission" date="2016-10" db="EMBL/GenBank/DDBJ databases">
        <authorList>
            <person name="Varghese N."/>
            <person name="Submissions S."/>
        </authorList>
    </citation>
    <scope>NUCLEOTIDE SEQUENCE [LARGE SCALE GENOMIC DNA]</scope>
    <source>
        <strain evidence="6">DSM 44675</strain>
    </source>
</reference>
<dbReference type="Pfam" id="PF00501">
    <property type="entry name" value="AMP-binding"/>
    <property type="match status" value="1"/>
</dbReference>
<dbReference type="PROSITE" id="PS00455">
    <property type="entry name" value="AMP_BINDING"/>
    <property type="match status" value="1"/>
</dbReference>
<evidence type="ECO:0000313" key="5">
    <source>
        <dbReference type="EMBL" id="SEL71562.1"/>
    </source>
</evidence>
<keyword evidence="2 5" id="KW-0436">Ligase</keyword>
<organism evidence="5 6">
    <name type="scientific">Rhodococcus maanshanensis</name>
    <dbReference type="NCBI Taxonomy" id="183556"/>
    <lineage>
        <taxon>Bacteria</taxon>
        <taxon>Bacillati</taxon>
        <taxon>Actinomycetota</taxon>
        <taxon>Actinomycetes</taxon>
        <taxon>Mycobacteriales</taxon>
        <taxon>Nocardiaceae</taxon>
        <taxon>Rhodococcus</taxon>
    </lineage>
</organism>
<dbReference type="PANTHER" id="PTHR43201:SF5">
    <property type="entry name" value="MEDIUM-CHAIN ACYL-COA LIGASE ACSF2, MITOCHONDRIAL"/>
    <property type="match status" value="1"/>
</dbReference>
<name>A0A1H7SG06_9NOCA</name>
<dbReference type="Gene3D" id="3.40.50.12780">
    <property type="entry name" value="N-terminal domain of ligase-like"/>
    <property type="match status" value="1"/>
</dbReference>
<proteinExistence type="inferred from homology"/>
<sequence>MSVIDMFDRGWRMGGHRTAYAGERGTWTYDEAGELSCRIAHALLDADLPAQAKIGVIAPNDPLAWITVLGTWRAGMVWVPLNPSSSQDVLVDLIDSFDCTVLFVHSTMISIVDRIRALGKVRLVVCIDAPLGDEPSLIDWCSEMPKTAPPIHVRPDDVVSISATGGTTGRPKGVVNTHRSFGITFAHFMLGVTYDADEPVVNLAAAPLTHSAGMLSLPVSARGGTVVVIERAEPRAVLSAIEKFSVTEVFLPPTVIYRLLEVVEEKHYCLESLRYLIYGAAPMSEEKLRRAIQLFGPILIEFYGQTEAFGAISFLRPEEHLVDGRLRTDGILASCGRPGPFVKVEIRDDKGNPLPVGRSGEVCVTGDLLMQGYYREPAKTAETVVEGWLHTGDIGHLDNAGYLYITDRKKDMIITGGLNVYPSEVEQVLWSDPAIQDCAVVGVPHEDWGEQVVAVVELNEGAALDRQALIRKCKDKLGSYKAPKRIDVVDRLPRSSNGKVLKKDVRESYWSDSAQRI</sequence>
<dbReference type="AlphaFoldDB" id="A0A1H7SG06"/>
<dbReference type="GO" id="GO:0006631">
    <property type="term" value="P:fatty acid metabolic process"/>
    <property type="evidence" value="ECO:0007669"/>
    <property type="project" value="TreeGrafter"/>
</dbReference>